<dbReference type="EMBL" id="BKCJ010000885">
    <property type="protein sequence ID" value="GEU37087.1"/>
    <property type="molecule type" value="Genomic_DNA"/>
</dbReference>
<protein>
    <submittedName>
        <fullName evidence="3">Retrovirus-related Pol polyprotein from transposon TNT 1-94</fullName>
    </submittedName>
</protein>
<comment type="caution">
    <text evidence="3">The sequence shown here is derived from an EMBL/GenBank/DDBJ whole genome shotgun (WGS) entry which is preliminary data.</text>
</comment>
<dbReference type="Gene3D" id="3.30.420.10">
    <property type="entry name" value="Ribonuclease H-like superfamily/Ribonuclease H"/>
    <property type="match status" value="1"/>
</dbReference>
<dbReference type="InterPro" id="IPR001584">
    <property type="entry name" value="Integrase_cat-core"/>
</dbReference>
<dbReference type="InterPro" id="IPR036397">
    <property type="entry name" value="RNaseH_sf"/>
</dbReference>
<evidence type="ECO:0000259" key="2">
    <source>
        <dbReference type="PROSITE" id="PS50994"/>
    </source>
</evidence>
<dbReference type="PANTHER" id="PTHR42648:SF21">
    <property type="entry name" value="CYSTEINE-RICH RLK (RECEPTOR-LIKE PROTEIN KINASE) 8"/>
    <property type="match status" value="1"/>
</dbReference>
<dbReference type="InterPro" id="IPR039537">
    <property type="entry name" value="Retrotran_Ty1/copia-like"/>
</dbReference>
<dbReference type="InterPro" id="IPR012337">
    <property type="entry name" value="RNaseH-like_sf"/>
</dbReference>
<feature type="region of interest" description="Disordered" evidence="1">
    <location>
        <begin position="399"/>
        <end position="428"/>
    </location>
</feature>
<name>A0A6L2JKG0_TANCI</name>
<dbReference type="GO" id="GO:0003676">
    <property type="term" value="F:nucleic acid binding"/>
    <property type="evidence" value="ECO:0007669"/>
    <property type="project" value="InterPro"/>
</dbReference>
<evidence type="ECO:0000256" key="1">
    <source>
        <dbReference type="SAM" id="MobiDB-lite"/>
    </source>
</evidence>
<feature type="compositionally biased region" description="Low complexity" evidence="1">
    <location>
        <begin position="399"/>
        <end position="411"/>
    </location>
</feature>
<evidence type="ECO:0000313" key="3">
    <source>
        <dbReference type="EMBL" id="GEU37087.1"/>
    </source>
</evidence>
<reference evidence="3" key="1">
    <citation type="journal article" date="2019" name="Sci. Rep.">
        <title>Draft genome of Tanacetum cinerariifolium, the natural source of mosquito coil.</title>
        <authorList>
            <person name="Yamashiro T."/>
            <person name="Shiraishi A."/>
            <person name="Satake H."/>
            <person name="Nakayama K."/>
        </authorList>
    </citation>
    <scope>NUCLEOTIDE SEQUENCE</scope>
</reference>
<feature type="domain" description="Integrase catalytic" evidence="2">
    <location>
        <begin position="206"/>
        <end position="251"/>
    </location>
</feature>
<accession>A0A6L2JKG0</accession>
<dbReference type="CDD" id="cd09272">
    <property type="entry name" value="RNase_HI_RT_Ty1"/>
    <property type="match status" value="1"/>
</dbReference>
<sequence>MGTVRFENDHVAAILGFGDLQRGNILITRVYFLEGLGHNLFSIGQFCNSDLEVAFRRNACFVRNLVGVDLLKGDRSTNLYTINLHEMVYASLIYLMARASSTKSWLWHQCLSHLNYDTINNLSKNDLVSGLPKFKYHKEYLCPSCEKGKSKRVSHPPKPVPNSRQRLHLLHMDLCGPMRFASINGKRYVLVIVEDYSRYTWSPVIIIRINNGTEFKNQALTEYFDSVGISHQMSSVRTPQQNGVVERRNRTKLDILFLHVFGALCYPKNDREDIGMLGAKGNIGFFIGYSADSCAYRVYNQRTKKIMETVNVSFDELSAMAFEQRSSKPRLQSMTFGQINLGLDLAYASSTITSQQPTKGELDLLFKAMYDDFIGGQPSAAQRTITAAQAQQICQTSTTSTSIADSAPTPTNSSSQATNFPNSSQDVDELRIQQQHVQQQGNQAHLQSKTIEDNVPNAMFDAHTFVNPFANPSTAKPTEKHLKKVKRIFRHLQGTVNMGLWYTKDSGFKLTGFSDADYAGCKDTFKSTSGGAQFLGEKLLTDYGFSFNKIPICCDLKLAIAISCNPVQHSRTKHIAVRYHFIKEHVEKGTIELYFVKTDYQLADLFTKALLADRFNYFVRRLGMRSLSP</sequence>
<dbReference type="InterPro" id="IPR025724">
    <property type="entry name" value="GAG-pre-integrase_dom"/>
</dbReference>
<dbReference type="AlphaFoldDB" id="A0A6L2JKG0"/>
<dbReference type="PANTHER" id="PTHR42648">
    <property type="entry name" value="TRANSPOSASE, PUTATIVE-RELATED"/>
    <property type="match status" value="1"/>
</dbReference>
<proteinExistence type="predicted"/>
<dbReference type="SUPFAM" id="SSF53098">
    <property type="entry name" value="Ribonuclease H-like"/>
    <property type="match status" value="1"/>
</dbReference>
<dbReference type="InterPro" id="IPR057670">
    <property type="entry name" value="SH3_retrovirus"/>
</dbReference>
<dbReference type="GO" id="GO:0015074">
    <property type="term" value="P:DNA integration"/>
    <property type="evidence" value="ECO:0007669"/>
    <property type="project" value="InterPro"/>
</dbReference>
<dbReference type="PROSITE" id="PS50994">
    <property type="entry name" value="INTEGRASE"/>
    <property type="match status" value="1"/>
</dbReference>
<feature type="compositionally biased region" description="Polar residues" evidence="1">
    <location>
        <begin position="412"/>
        <end position="425"/>
    </location>
</feature>
<gene>
    <name evidence="3" type="ORF">Tci_009065</name>
</gene>
<dbReference type="Pfam" id="PF13976">
    <property type="entry name" value="gag_pre-integrs"/>
    <property type="match status" value="1"/>
</dbReference>
<dbReference type="Pfam" id="PF25597">
    <property type="entry name" value="SH3_retrovirus"/>
    <property type="match status" value="1"/>
</dbReference>
<organism evidence="3">
    <name type="scientific">Tanacetum cinerariifolium</name>
    <name type="common">Dalmatian daisy</name>
    <name type="synonym">Chrysanthemum cinerariifolium</name>
    <dbReference type="NCBI Taxonomy" id="118510"/>
    <lineage>
        <taxon>Eukaryota</taxon>
        <taxon>Viridiplantae</taxon>
        <taxon>Streptophyta</taxon>
        <taxon>Embryophyta</taxon>
        <taxon>Tracheophyta</taxon>
        <taxon>Spermatophyta</taxon>
        <taxon>Magnoliopsida</taxon>
        <taxon>eudicotyledons</taxon>
        <taxon>Gunneridae</taxon>
        <taxon>Pentapetalae</taxon>
        <taxon>asterids</taxon>
        <taxon>campanulids</taxon>
        <taxon>Asterales</taxon>
        <taxon>Asteraceae</taxon>
        <taxon>Asteroideae</taxon>
        <taxon>Anthemideae</taxon>
        <taxon>Anthemidinae</taxon>
        <taxon>Tanacetum</taxon>
    </lineage>
</organism>